<feature type="region of interest" description="Disordered" evidence="1">
    <location>
        <begin position="259"/>
        <end position="303"/>
    </location>
</feature>
<dbReference type="PROSITE" id="PS50846">
    <property type="entry name" value="HMA_2"/>
    <property type="match status" value="1"/>
</dbReference>
<feature type="region of interest" description="Disordered" evidence="1">
    <location>
        <begin position="116"/>
        <end position="198"/>
    </location>
</feature>
<dbReference type="PANTHER" id="PTHR46413:SF1">
    <property type="entry name" value="HEAVY METAL-ASSOCIATED ISOPRENYLATED PLANT PROTEIN 6"/>
    <property type="match status" value="1"/>
</dbReference>
<keyword evidence="4" id="KW-1185">Reference proteome</keyword>
<dbReference type="GO" id="GO:0046872">
    <property type="term" value="F:metal ion binding"/>
    <property type="evidence" value="ECO:0007669"/>
    <property type="project" value="InterPro"/>
</dbReference>
<comment type="caution">
    <text evidence="3">The sequence shown here is derived from an EMBL/GenBank/DDBJ whole genome shotgun (WGS) entry which is preliminary data.</text>
</comment>
<dbReference type="Pfam" id="PF00403">
    <property type="entry name" value="HMA"/>
    <property type="match status" value="1"/>
</dbReference>
<dbReference type="OrthoDB" id="689350at2759"/>
<accession>A0A835C3F2</accession>
<dbReference type="EMBL" id="JACEFO010001669">
    <property type="protein sequence ID" value="KAF8722936.1"/>
    <property type="molecule type" value="Genomic_DNA"/>
</dbReference>
<feature type="compositionally biased region" description="Basic and acidic residues" evidence="1">
    <location>
        <begin position="266"/>
        <end position="298"/>
    </location>
</feature>
<evidence type="ECO:0000313" key="4">
    <source>
        <dbReference type="Proteomes" id="UP000636709"/>
    </source>
</evidence>
<dbReference type="SUPFAM" id="SSF55008">
    <property type="entry name" value="HMA, heavy metal-associated domain"/>
    <property type="match status" value="2"/>
</dbReference>
<evidence type="ECO:0000256" key="1">
    <source>
        <dbReference type="SAM" id="MobiDB-lite"/>
    </source>
</evidence>
<feature type="domain" description="HMA" evidence="2">
    <location>
        <begin position="197"/>
        <end position="264"/>
    </location>
</feature>
<dbReference type="InterPro" id="IPR006121">
    <property type="entry name" value="HMA_dom"/>
</dbReference>
<feature type="region of interest" description="Disordered" evidence="1">
    <location>
        <begin position="1"/>
        <end position="28"/>
    </location>
</feature>
<organism evidence="3 4">
    <name type="scientific">Digitaria exilis</name>
    <dbReference type="NCBI Taxonomy" id="1010633"/>
    <lineage>
        <taxon>Eukaryota</taxon>
        <taxon>Viridiplantae</taxon>
        <taxon>Streptophyta</taxon>
        <taxon>Embryophyta</taxon>
        <taxon>Tracheophyta</taxon>
        <taxon>Spermatophyta</taxon>
        <taxon>Magnoliopsida</taxon>
        <taxon>Liliopsida</taxon>
        <taxon>Poales</taxon>
        <taxon>Poaceae</taxon>
        <taxon>PACMAD clade</taxon>
        <taxon>Panicoideae</taxon>
        <taxon>Panicodae</taxon>
        <taxon>Paniceae</taxon>
        <taxon>Anthephorinae</taxon>
        <taxon>Digitaria</taxon>
    </lineage>
</organism>
<feature type="compositionally biased region" description="Basic and acidic residues" evidence="1">
    <location>
        <begin position="134"/>
        <end position="198"/>
    </location>
</feature>
<dbReference type="CDD" id="cd00371">
    <property type="entry name" value="HMA"/>
    <property type="match status" value="2"/>
</dbReference>
<evidence type="ECO:0000313" key="3">
    <source>
        <dbReference type="EMBL" id="KAF8722936.1"/>
    </source>
</evidence>
<evidence type="ECO:0000259" key="2">
    <source>
        <dbReference type="PROSITE" id="PS50846"/>
    </source>
</evidence>
<dbReference type="PANTHER" id="PTHR46413">
    <property type="entry name" value="HEAVY METAL-ASSOCIATED ISOPRENYLATED PLANT PROTEIN 6"/>
    <property type="match status" value="1"/>
</dbReference>
<gene>
    <name evidence="3" type="ORF">HU200_022074</name>
</gene>
<protein>
    <recommendedName>
        <fullName evidence="2">HMA domain-containing protein</fullName>
    </recommendedName>
</protein>
<proteinExistence type="predicted"/>
<dbReference type="AlphaFoldDB" id="A0A835C3F2"/>
<dbReference type="InterPro" id="IPR044594">
    <property type="entry name" value="HIPP01/3/5/6"/>
</dbReference>
<dbReference type="Gene3D" id="3.30.70.100">
    <property type="match status" value="2"/>
</dbReference>
<dbReference type="InterPro" id="IPR036163">
    <property type="entry name" value="HMA_dom_sf"/>
</dbReference>
<dbReference type="Proteomes" id="UP000636709">
    <property type="component" value="Unassembled WGS sequence"/>
</dbReference>
<sequence length="388" mass="40425">MGEEKKAAAKDGAAAGGEKKKDAAAAGPQPTVLKVDLHCAGCASKVRKAIKHAPGASVSLRPEFVKSRVSRWRSCFVSDRCLLLPVAGVETVSTDMAAGKVVVTGPADATELKERIEARAKKPVQIVSAGSGPPKKDKEKDKKADAGGDKKADKEKEKGGGDKKADKEKGGGGDKKGEKDKGADKPKEEKKSKEPKEETVTLKIRLHCEGCVDRIKRRISKIKGVKDVAIDAGKDLVKVTGTMDAAALPGYLRDKLSRPVEVVAPGKKDGGGDKKDKGGDGGDKKKDGGGGEEKKDKSAAAAASVAPMPMADAGMYQMPPHYGGYAPYPPAPGGYYGAAPPAPHPASFYPNAGLQYPPPPPAAYPYGAAHLHAPEMFSDENPNACSVM</sequence>
<name>A0A835C3F2_9POAL</name>
<reference evidence="3" key="1">
    <citation type="submission" date="2020-07" db="EMBL/GenBank/DDBJ databases">
        <title>Genome sequence and genetic diversity analysis of an under-domesticated orphan crop, white fonio (Digitaria exilis).</title>
        <authorList>
            <person name="Bennetzen J.L."/>
            <person name="Chen S."/>
            <person name="Ma X."/>
            <person name="Wang X."/>
            <person name="Yssel A.E.J."/>
            <person name="Chaluvadi S.R."/>
            <person name="Johnson M."/>
            <person name="Gangashetty P."/>
            <person name="Hamidou F."/>
            <person name="Sanogo M.D."/>
            <person name="Zwaenepoel A."/>
            <person name="Wallace J."/>
            <person name="Van De Peer Y."/>
            <person name="Van Deynze A."/>
        </authorList>
    </citation>
    <scope>NUCLEOTIDE SEQUENCE</scope>
    <source>
        <tissue evidence="3">Leaves</tissue>
    </source>
</reference>